<evidence type="ECO:0000256" key="4">
    <source>
        <dbReference type="ARBA" id="ARBA00023136"/>
    </source>
</evidence>
<dbReference type="InParanoid" id="A0A078B8B3"/>
<accession>A0A078B8B3</accession>
<dbReference type="GO" id="GO:0016020">
    <property type="term" value="C:membrane"/>
    <property type="evidence" value="ECO:0007669"/>
    <property type="project" value="UniProtKB-SubCell"/>
</dbReference>
<dbReference type="PANTHER" id="PTHR17920">
    <property type="entry name" value="TRANSMEMBRANE AND COILED-COIL DOMAIN-CONTAINING PROTEIN 4 TMCO4"/>
    <property type="match status" value="1"/>
</dbReference>
<dbReference type="EMBL" id="CCKQ01018459">
    <property type="protein sequence ID" value="CDW90431.1"/>
    <property type="molecule type" value="Genomic_DNA"/>
</dbReference>
<proteinExistence type="predicted"/>
<dbReference type="AlphaFoldDB" id="A0A078B8B3"/>
<comment type="subcellular location">
    <subcellularLocation>
        <location evidence="1">Membrane</location>
        <topology evidence="1">Multi-pass membrane protein</topology>
    </subcellularLocation>
</comment>
<name>A0A078B8B3_STYLE</name>
<organism evidence="5 6">
    <name type="scientific">Stylonychia lemnae</name>
    <name type="common">Ciliate</name>
    <dbReference type="NCBI Taxonomy" id="5949"/>
    <lineage>
        <taxon>Eukaryota</taxon>
        <taxon>Sar</taxon>
        <taxon>Alveolata</taxon>
        <taxon>Ciliophora</taxon>
        <taxon>Intramacronucleata</taxon>
        <taxon>Spirotrichea</taxon>
        <taxon>Stichotrichia</taxon>
        <taxon>Sporadotrichida</taxon>
        <taxon>Oxytrichidae</taxon>
        <taxon>Stylonychinae</taxon>
        <taxon>Stylonychia</taxon>
    </lineage>
</organism>
<keyword evidence="6" id="KW-1185">Reference proteome</keyword>
<keyword evidence="4" id="KW-0472">Membrane</keyword>
<evidence type="ECO:0000313" key="5">
    <source>
        <dbReference type="EMBL" id="CDW90431.1"/>
    </source>
</evidence>
<keyword evidence="3" id="KW-1133">Transmembrane helix</keyword>
<dbReference type="Proteomes" id="UP000039865">
    <property type="component" value="Unassembled WGS sequence"/>
</dbReference>
<keyword evidence="2" id="KW-0812">Transmembrane</keyword>
<evidence type="ECO:0000256" key="1">
    <source>
        <dbReference type="ARBA" id="ARBA00004141"/>
    </source>
</evidence>
<sequence length="242" mass="28620">MIDQDSKHILICISGMISEEENDKREWRYFSQMAEQIYYLKTKKVAKIQGRLLAYTLALRYPFKLNTISIVCFSLGSQLTKQCIKTLHRLNLHDIIHNVTFIAGATNISHVRKTDQSESMDMIIAKTVSGTVKNIHNSKDLVLLWATYIFTPKSLIGTVNTLVQHNRNLWSHEIRNMLQGNEERVSLKAIEDEHLYRFENYDLTDYVIDLTYWDKENNEMHLGHFFYRKKFDRLIERVNFRL</sequence>
<evidence type="ECO:0008006" key="7">
    <source>
        <dbReference type="Google" id="ProtNLM"/>
    </source>
</evidence>
<evidence type="ECO:0000256" key="3">
    <source>
        <dbReference type="ARBA" id="ARBA00022989"/>
    </source>
</evidence>
<gene>
    <name evidence="5" type="primary">Contig14734.g15690</name>
    <name evidence="5" type="ORF">STYLEM_19574</name>
</gene>
<evidence type="ECO:0000256" key="2">
    <source>
        <dbReference type="ARBA" id="ARBA00022692"/>
    </source>
</evidence>
<protein>
    <recommendedName>
        <fullName evidence="7">DUF726 domain-containing protein</fullName>
    </recommendedName>
</protein>
<dbReference type="InterPro" id="IPR007941">
    <property type="entry name" value="DUF726"/>
</dbReference>
<dbReference type="OrthoDB" id="313487at2759"/>
<dbReference type="PANTHER" id="PTHR17920:SF3">
    <property type="entry name" value="TRANSMEMBRANE AND COILED-COIL DOMAIN-CONTAINING PROTEIN 4"/>
    <property type="match status" value="1"/>
</dbReference>
<reference evidence="5 6" key="1">
    <citation type="submission" date="2014-06" db="EMBL/GenBank/DDBJ databases">
        <authorList>
            <person name="Swart Estienne"/>
        </authorList>
    </citation>
    <scope>NUCLEOTIDE SEQUENCE [LARGE SCALE GENOMIC DNA]</scope>
    <source>
        <strain evidence="5 6">130c</strain>
    </source>
</reference>
<evidence type="ECO:0000313" key="6">
    <source>
        <dbReference type="Proteomes" id="UP000039865"/>
    </source>
</evidence>